<dbReference type="AlphaFoldDB" id="A0A918JC02"/>
<evidence type="ECO:0000313" key="3">
    <source>
        <dbReference type="Proteomes" id="UP000620224"/>
    </source>
</evidence>
<evidence type="ECO:0000256" key="1">
    <source>
        <dbReference type="SAM" id="Phobius"/>
    </source>
</evidence>
<evidence type="ECO:0000313" key="2">
    <source>
        <dbReference type="EMBL" id="GGW59975.1"/>
    </source>
</evidence>
<reference evidence="2" key="1">
    <citation type="journal article" date="2014" name="Int. J. Syst. Evol. Microbiol.">
        <title>Complete genome sequence of Corynebacterium casei LMG S-19264T (=DSM 44701T), isolated from a smear-ripened cheese.</title>
        <authorList>
            <consortium name="US DOE Joint Genome Institute (JGI-PGF)"/>
            <person name="Walter F."/>
            <person name="Albersmeier A."/>
            <person name="Kalinowski J."/>
            <person name="Ruckert C."/>
        </authorList>
    </citation>
    <scope>NUCLEOTIDE SEQUENCE</scope>
    <source>
        <strain evidence="2">JCM 4490</strain>
    </source>
</reference>
<name>A0A918JC02_9ACTN</name>
<organism evidence="2 3">
    <name type="scientific">Streptomyces lucensis JCM 4490</name>
    <dbReference type="NCBI Taxonomy" id="1306176"/>
    <lineage>
        <taxon>Bacteria</taxon>
        <taxon>Bacillati</taxon>
        <taxon>Actinomycetota</taxon>
        <taxon>Actinomycetes</taxon>
        <taxon>Kitasatosporales</taxon>
        <taxon>Streptomycetaceae</taxon>
        <taxon>Streptomyces</taxon>
    </lineage>
</organism>
<proteinExistence type="predicted"/>
<accession>A0A918JC02</accession>
<comment type="caution">
    <text evidence="2">The sequence shown here is derived from an EMBL/GenBank/DDBJ whole genome shotgun (WGS) entry which is preliminary data.</text>
</comment>
<feature type="transmembrane region" description="Helical" evidence="1">
    <location>
        <begin position="15"/>
        <end position="34"/>
    </location>
</feature>
<keyword evidence="1" id="KW-0812">Transmembrane</keyword>
<dbReference type="Proteomes" id="UP000620224">
    <property type="component" value="Unassembled WGS sequence"/>
</dbReference>
<keyword evidence="3" id="KW-1185">Reference proteome</keyword>
<sequence length="229" mass="25024">MRRADGGGDSMSELHIYWLLCAVLAVCAVLSPVLRPHGRVRPALLVGFAALASLSMPRLIGSGRGWAVAGWVSLGWWLLRVVVPLIGNPLADRLVAPVMARHLTPEQVREQALASLPTAERVLLGVWPNRMIMMMCLTPTRRHHKRPVMLRSGCQLCFVEWVLRTALDEATATETIHAYRKDLTAGVNRLLVLDRESVTAPWSASVEPVSGVQAAPRADCPAHLPESVA</sequence>
<protein>
    <submittedName>
        <fullName evidence="2">Uncharacterized protein</fullName>
    </submittedName>
</protein>
<gene>
    <name evidence="2" type="ORF">GCM10010503_41510</name>
</gene>
<reference evidence="2" key="2">
    <citation type="submission" date="2020-09" db="EMBL/GenBank/DDBJ databases">
        <authorList>
            <person name="Sun Q."/>
            <person name="Ohkuma M."/>
        </authorList>
    </citation>
    <scope>NUCLEOTIDE SEQUENCE</scope>
    <source>
        <strain evidence="2">JCM 4490</strain>
    </source>
</reference>
<keyword evidence="1" id="KW-0472">Membrane</keyword>
<keyword evidence="1" id="KW-1133">Transmembrane helix</keyword>
<dbReference type="EMBL" id="BMUE01000008">
    <property type="protein sequence ID" value="GGW59975.1"/>
    <property type="molecule type" value="Genomic_DNA"/>
</dbReference>